<feature type="region of interest" description="Disordered" evidence="1">
    <location>
        <begin position="63"/>
        <end position="90"/>
    </location>
</feature>
<feature type="region of interest" description="Disordered" evidence="1">
    <location>
        <begin position="398"/>
        <end position="428"/>
    </location>
</feature>
<feature type="region of interest" description="Disordered" evidence="1">
    <location>
        <begin position="329"/>
        <end position="364"/>
    </location>
</feature>
<evidence type="ECO:0000313" key="2">
    <source>
        <dbReference type="EMBL" id="KAK3765940.1"/>
    </source>
</evidence>
<protein>
    <submittedName>
        <fullName evidence="2">Uncharacterized protein</fullName>
    </submittedName>
</protein>
<feature type="compositionally biased region" description="Low complexity" evidence="1">
    <location>
        <begin position="174"/>
        <end position="190"/>
    </location>
</feature>
<evidence type="ECO:0000313" key="3">
    <source>
        <dbReference type="Proteomes" id="UP001283361"/>
    </source>
</evidence>
<feature type="compositionally biased region" description="Polar residues" evidence="1">
    <location>
        <begin position="63"/>
        <end position="77"/>
    </location>
</feature>
<proteinExistence type="predicted"/>
<keyword evidence="3" id="KW-1185">Reference proteome</keyword>
<sequence length="447" mass="48152">MADTQHASRGSAYTLQSSNYSPALLAAAGEHSDASAAGFIHADMNTTIPLATTITSTPFRHQLTTSHSTNSASNLIPSHSNSNHHNPNDWGQGAQCNLSLTNISSAFQPYSYVTASTAKTSQNSNSHASQVTTVFSKGNLMHLDVASSRISHLPNRHRLSFPSSHSARAHSSSRRGSSPSSFLALSSNPATPSHPRASSAYSSPANLSLSPHKEISFHPSSSTSSISPAAFSSSFRFLAKHAASSILQPSYAQRWQNRGAALANLNERTVPAYQRSKLARKPLGSVARPGPTTNAAQEVEYRTMSSLLDTEAERSRLLAKAGYHGYQNSLQQQHQQQQEFRSDSSSTPSSRTRAISAKQKDQQELSRIVPQQIGHGLSVVSAPAPVALRPDVISPSITGFNKLPPPQQIATSDNSHKSTKSQRVRGASNSIRLRQLEMRENHAFVYS</sequence>
<feature type="compositionally biased region" description="Low complexity" evidence="1">
    <location>
        <begin position="331"/>
        <end position="357"/>
    </location>
</feature>
<dbReference type="EMBL" id="JAWDGP010004263">
    <property type="protein sequence ID" value="KAK3765940.1"/>
    <property type="molecule type" value="Genomic_DNA"/>
</dbReference>
<comment type="caution">
    <text evidence="2">The sequence shown here is derived from an EMBL/GenBank/DDBJ whole genome shotgun (WGS) entry which is preliminary data.</text>
</comment>
<accession>A0AAE0ZB52</accession>
<feature type="region of interest" description="Disordered" evidence="1">
    <location>
        <begin position="156"/>
        <end position="205"/>
    </location>
</feature>
<name>A0AAE0ZB52_9GAST</name>
<dbReference type="AlphaFoldDB" id="A0AAE0ZB52"/>
<evidence type="ECO:0000256" key="1">
    <source>
        <dbReference type="SAM" id="MobiDB-lite"/>
    </source>
</evidence>
<gene>
    <name evidence="2" type="ORF">RRG08_002184</name>
</gene>
<reference evidence="2" key="1">
    <citation type="journal article" date="2023" name="G3 (Bethesda)">
        <title>A reference genome for the long-term kleptoplast-retaining sea slug Elysia crispata morphotype clarki.</title>
        <authorList>
            <person name="Eastman K.E."/>
            <person name="Pendleton A.L."/>
            <person name="Shaikh M.A."/>
            <person name="Suttiyut T."/>
            <person name="Ogas R."/>
            <person name="Tomko P."/>
            <person name="Gavelis G."/>
            <person name="Widhalm J.R."/>
            <person name="Wisecaver J.H."/>
        </authorList>
    </citation>
    <scope>NUCLEOTIDE SEQUENCE</scope>
    <source>
        <strain evidence="2">ECLA1</strain>
    </source>
</reference>
<organism evidence="2 3">
    <name type="scientific">Elysia crispata</name>
    <name type="common">lettuce slug</name>
    <dbReference type="NCBI Taxonomy" id="231223"/>
    <lineage>
        <taxon>Eukaryota</taxon>
        <taxon>Metazoa</taxon>
        <taxon>Spiralia</taxon>
        <taxon>Lophotrochozoa</taxon>
        <taxon>Mollusca</taxon>
        <taxon>Gastropoda</taxon>
        <taxon>Heterobranchia</taxon>
        <taxon>Euthyneura</taxon>
        <taxon>Panpulmonata</taxon>
        <taxon>Sacoglossa</taxon>
        <taxon>Placobranchoidea</taxon>
        <taxon>Plakobranchidae</taxon>
        <taxon>Elysia</taxon>
    </lineage>
</organism>
<dbReference type="Proteomes" id="UP001283361">
    <property type="component" value="Unassembled WGS sequence"/>
</dbReference>